<keyword evidence="2" id="KW-1185">Reference proteome</keyword>
<reference evidence="1 2" key="1">
    <citation type="submission" date="2016-02" db="EMBL/GenBank/DDBJ databases">
        <title>Genome analysis of coral dinoflagellate symbionts highlights evolutionary adaptations to a symbiotic lifestyle.</title>
        <authorList>
            <person name="Aranda M."/>
            <person name="Li Y."/>
            <person name="Liew Y.J."/>
            <person name="Baumgarten S."/>
            <person name="Simakov O."/>
            <person name="Wilson M."/>
            <person name="Piel J."/>
            <person name="Ashoor H."/>
            <person name="Bougouffa S."/>
            <person name="Bajic V.B."/>
            <person name="Ryu T."/>
            <person name="Ravasi T."/>
            <person name="Bayer T."/>
            <person name="Micklem G."/>
            <person name="Kim H."/>
            <person name="Bhak J."/>
            <person name="Lajeunesse T.C."/>
            <person name="Voolstra C.R."/>
        </authorList>
    </citation>
    <scope>NUCLEOTIDE SEQUENCE [LARGE SCALE GENOMIC DNA]</scope>
    <source>
        <strain evidence="1 2">CCMP2467</strain>
    </source>
</reference>
<evidence type="ECO:0000313" key="1">
    <source>
        <dbReference type="EMBL" id="OLP78620.1"/>
    </source>
</evidence>
<comment type="caution">
    <text evidence="1">The sequence shown here is derived from an EMBL/GenBank/DDBJ whole genome shotgun (WGS) entry which is preliminary data.</text>
</comment>
<sequence length="125" mass="14366">MERLFNEWLAKRDDHIAVREAFSLAFVCYERRCRGLAGTIMRFASVTQDLKDEMVPESLSLDGLETWAIVTEAPPQKNEIVAELIEKIMTPRDIKSKQVVALGGMRCKKTEVRWLLVISDARWPT</sequence>
<name>A0A1Q9C6R8_SYMMI</name>
<organism evidence="1 2">
    <name type="scientific">Symbiodinium microadriaticum</name>
    <name type="common">Dinoflagellate</name>
    <name type="synonym">Zooxanthella microadriatica</name>
    <dbReference type="NCBI Taxonomy" id="2951"/>
    <lineage>
        <taxon>Eukaryota</taxon>
        <taxon>Sar</taxon>
        <taxon>Alveolata</taxon>
        <taxon>Dinophyceae</taxon>
        <taxon>Suessiales</taxon>
        <taxon>Symbiodiniaceae</taxon>
        <taxon>Symbiodinium</taxon>
    </lineage>
</organism>
<accession>A0A1Q9C6R8</accession>
<evidence type="ECO:0000313" key="2">
    <source>
        <dbReference type="Proteomes" id="UP000186817"/>
    </source>
</evidence>
<dbReference type="EMBL" id="LSRX01001587">
    <property type="protein sequence ID" value="OLP78620.1"/>
    <property type="molecule type" value="Genomic_DNA"/>
</dbReference>
<dbReference type="Proteomes" id="UP000186817">
    <property type="component" value="Unassembled WGS sequence"/>
</dbReference>
<dbReference type="AlphaFoldDB" id="A0A1Q9C6R8"/>
<proteinExistence type="predicted"/>
<gene>
    <name evidence="1" type="ORF">AK812_SmicGene41186</name>
</gene>
<protein>
    <submittedName>
        <fullName evidence="1">Uncharacterized protein</fullName>
    </submittedName>
</protein>